<keyword evidence="6 12" id="KW-0812">Transmembrane</keyword>
<dbReference type="eggNOG" id="COG1294">
    <property type="taxonomic scope" value="Bacteria"/>
</dbReference>
<feature type="transmembrane region" description="Helical" evidence="12">
    <location>
        <begin position="303"/>
        <end position="324"/>
    </location>
</feature>
<evidence type="ECO:0000313" key="13">
    <source>
        <dbReference type="EMBL" id="EFV43032.1"/>
    </source>
</evidence>
<proteinExistence type="inferred from homology"/>
<keyword evidence="9 12" id="KW-1133">Transmembrane helix</keyword>
<dbReference type="GO" id="GO:0019646">
    <property type="term" value="P:aerobic electron transport chain"/>
    <property type="evidence" value="ECO:0007669"/>
    <property type="project" value="TreeGrafter"/>
</dbReference>
<accession>E5YAC6</accession>
<dbReference type="GeneID" id="78084465"/>
<dbReference type="GO" id="GO:0070069">
    <property type="term" value="C:cytochrome complex"/>
    <property type="evidence" value="ECO:0007669"/>
    <property type="project" value="TreeGrafter"/>
</dbReference>
<protein>
    <submittedName>
        <fullName evidence="13">Cytochrome d ubiquinol oxidase, subunit II</fullName>
    </submittedName>
</protein>
<evidence type="ECO:0000256" key="4">
    <source>
        <dbReference type="ARBA" id="ARBA00022475"/>
    </source>
</evidence>
<feature type="transmembrane region" description="Helical" evidence="12">
    <location>
        <begin position="12"/>
        <end position="35"/>
    </location>
</feature>
<feature type="transmembrane region" description="Helical" evidence="12">
    <location>
        <begin position="193"/>
        <end position="217"/>
    </location>
</feature>
<keyword evidence="10" id="KW-0408">Iron</keyword>
<dbReference type="AlphaFoldDB" id="E5YAC6"/>
<keyword evidence="5" id="KW-0349">Heme</keyword>
<dbReference type="Proteomes" id="UP000006034">
    <property type="component" value="Unassembled WGS sequence"/>
</dbReference>
<evidence type="ECO:0000256" key="7">
    <source>
        <dbReference type="ARBA" id="ARBA00022723"/>
    </source>
</evidence>
<evidence type="ECO:0000256" key="3">
    <source>
        <dbReference type="ARBA" id="ARBA00022448"/>
    </source>
</evidence>
<evidence type="ECO:0000256" key="1">
    <source>
        <dbReference type="ARBA" id="ARBA00004651"/>
    </source>
</evidence>
<evidence type="ECO:0000256" key="5">
    <source>
        <dbReference type="ARBA" id="ARBA00022617"/>
    </source>
</evidence>
<dbReference type="OrthoDB" id="9776710at2"/>
<dbReference type="GO" id="GO:0016682">
    <property type="term" value="F:oxidoreductase activity, acting on diphenols and related substances as donors, oxygen as acceptor"/>
    <property type="evidence" value="ECO:0007669"/>
    <property type="project" value="TreeGrafter"/>
</dbReference>
<dbReference type="PANTHER" id="PTHR43141">
    <property type="entry name" value="CYTOCHROME BD2 SUBUNIT II"/>
    <property type="match status" value="1"/>
</dbReference>
<feature type="transmembrane region" description="Helical" evidence="12">
    <location>
        <begin position="160"/>
        <end position="181"/>
    </location>
</feature>
<feature type="transmembrane region" description="Helical" evidence="12">
    <location>
        <begin position="229"/>
        <end position="249"/>
    </location>
</feature>
<evidence type="ECO:0000256" key="9">
    <source>
        <dbReference type="ARBA" id="ARBA00022989"/>
    </source>
</evidence>
<keyword evidence="3" id="KW-0813">Transport</keyword>
<evidence type="ECO:0000256" key="11">
    <source>
        <dbReference type="ARBA" id="ARBA00023136"/>
    </source>
</evidence>
<comment type="caution">
    <text evidence="13">The sequence shown here is derived from an EMBL/GenBank/DDBJ whole genome shotgun (WGS) entry which is preliminary data.</text>
</comment>
<feature type="transmembrane region" description="Helical" evidence="12">
    <location>
        <begin position="119"/>
        <end position="140"/>
    </location>
</feature>
<keyword evidence="14" id="KW-1185">Reference proteome</keyword>
<evidence type="ECO:0000256" key="12">
    <source>
        <dbReference type="SAM" id="Phobius"/>
    </source>
</evidence>
<dbReference type="Pfam" id="PF02322">
    <property type="entry name" value="Cyt_bd_oxida_II"/>
    <property type="match status" value="1"/>
</dbReference>
<name>E5YAC6_BILW3</name>
<dbReference type="PIRSF" id="PIRSF000267">
    <property type="entry name" value="Cyt_oxidse_sub2"/>
    <property type="match status" value="1"/>
</dbReference>
<reference evidence="13 14" key="1">
    <citation type="submission" date="2010-10" db="EMBL/GenBank/DDBJ databases">
        <authorList>
            <consortium name="The Broad Institute Genome Sequencing Platform"/>
            <person name="Ward D."/>
            <person name="Earl A."/>
            <person name="Feldgarden M."/>
            <person name="Young S.K."/>
            <person name="Gargeya S."/>
            <person name="Zeng Q."/>
            <person name="Alvarado L."/>
            <person name="Berlin A."/>
            <person name="Bochicchio J."/>
            <person name="Chapman S.B."/>
            <person name="Chen Z."/>
            <person name="Freedman E."/>
            <person name="Gellesch M."/>
            <person name="Goldberg J."/>
            <person name="Griggs A."/>
            <person name="Gujja S."/>
            <person name="Heilman E."/>
            <person name="Heiman D."/>
            <person name="Howarth C."/>
            <person name="Mehta T."/>
            <person name="Neiman D."/>
            <person name="Pearson M."/>
            <person name="Roberts A."/>
            <person name="Saif S."/>
            <person name="Shea T."/>
            <person name="Shenoy N."/>
            <person name="Sisk P."/>
            <person name="Stolte C."/>
            <person name="Sykes S."/>
            <person name="White J."/>
            <person name="Yandava C."/>
            <person name="Allen-Vercoe E."/>
            <person name="Sibley C."/>
            <person name="Ambrose C.E."/>
            <person name="Strauss J."/>
            <person name="Daigneault M."/>
            <person name="Haas B."/>
            <person name="Nusbaum C."/>
            <person name="Birren B."/>
        </authorList>
    </citation>
    <scope>NUCLEOTIDE SEQUENCE [LARGE SCALE GENOMIC DNA]</scope>
    <source>
        <strain evidence="13 14">3_1_6</strain>
    </source>
</reference>
<dbReference type="STRING" id="563192.HMPREF0179_03147"/>
<evidence type="ECO:0000256" key="6">
    <source>
        <dbReference type="ARBA" id="ARBA00022692"/>
    </source>
</evidence>
<dbReference type="EMBL" id="ADCP02000001">
    <property type="protein sequence ID" value="EFV43032.1"/>
    <property type="molecule type" value="Genomic_DNA"/>
</dbReference>
<sequence length="342" mass="38105">MLETTWFVLWGLLWAVYFVLDGFDFGMGTLLPFLAKNDEEKRIIYNAAGPYWDGNEVWLITAGGVTFAAFPKAYAVMFSALYAPLLILLFALIFRAVSFEFRNKKDCPQWRKFWDACQFLGNFLPALLLGVAFANLFMGIPIDGNGVYHGNIIKLLNPYGLAGGIFFVLIFCMHGALWLALKSEGDIHERAVGAAQVVWPLVLAVALLFLALTAFYTNLYANYAEHPTLLIFPILAVASLLTVRVMIWADNLLGAWFFSALFIITVTFFGVLGMYPGIIISSIDPAYSVTVFNGASSQLTLKIMLGVTLCCIPVVIAYQAWVYYTFAHKVTPESLQKDDHAY</sequence>
<dbReference type="GO" id="GO:0009055">
    <property type="term" value="F:electron transfer activity"/>
    <property type="evidence" value="ECO:0007669"/>
    <property type="project" value="TreeGrafter"/>
</dbReference>
<dbReference type="InterPro" id="IPR003317">
    <property type="entry name" value="Cyt-d_oxidase_su2"/>
</dbReference>
<feature type="transmembrane region" description="Helical" evidence="12">
    <location>
        <begin position="256"/>
        <end position="283"/>
    </location>
</feature>
<keyword evidence="11 12" id="KW-0472">Membrane</keyword>
<dbReference type="NCBIfam" id="TIGR00203">
    <property type="entry name" value="cydB"/>
    <property type="match status" value="1"/>
</dbReference>
<evidence type="ECO:0000256" key="2">
    <source>
        <dbReference type="ARBA" id="ARBA00007543"/>
    </source>
</evidence>
<evidence type="ECO:0000256" key="8">
    <source>
        <dbReference type="ARBA" id="ARBA00022982"/>
    </source>
</evidence>
<feature type="transmembrane region" description="Helical" evidence="12">
    <location>
        <begin position="80"/>
        <end position="98"/>
    </location>
</feature>
<evidence type="ECO:0000313" key="14">
    <source>
        <dbReference type="Proteomes" id="UP000006034"/>
    </source>
</evidence>
<dbReference type="GO" id="GO:0046872">
    <property type="term" value="F:metal ion binding"/>
    <property type="evidence" value="ECO:0007669"/>
    <property type="project" value="UniProtKB-KW"/>
</dbReference>
<keyword evidence="4" id="KW-1003">Cell membrane</keyword>
<dbReference type="PANTHER" id="PTHR43141:SF5">
    <property type="entry name" value="CYTOCHROME BD-I UBIQUINOL OXIDASE SUBUNIT 2"/>
    <property type="match status" value="1"/>
</dbReference>
<evidence type="ECO:0000256" key="10">
    <source>
        <dbReference type="ARBA" id="ARBA00023004"/>
    </source>
</evidence>
<comment type="subcellular location">
    <subcellularLocation>
        <location evidence="1">Cell membrane</location>
        <topology evidence="1">Multi-pass membrane protein</topology>
    </subcellularLocation>
</comment>
<gene>
    <name evidence="13" type="ORF">HMPREF0179_03147</name>
</gene>
<dbReference type="RefSeq" id="WP_005029631.1">
    <property type="nucleotide sequence ID" value="NZ_KE150238.1"/>
</dbReference>
<dbReference type="GO" id="GO:0005886">
    <property type="term" value="C:plasma membrane"/>
    <property type="evidence" value="ECO:0007669"/>
    <property type="project" value="UniProtKB-SubCell"/>
</dbReference>
<keyword evidence="8" id="KW-0249">Electron transport</keyword>
<organism evidence="13 14">
    <name type="scientific">Bilophila wadsworthia (strain 3_1_6)</name>
    <dbReference type="NCBI Taxonomy" id="563192"/>
    <lineage>
        <taxon>Bacteria</taxon>
        <taxon>Pseudomonadati</taxon>
        <taxon>Thermodesulfobacteriota</taxon>
        <taxon>Desulfovibrionia</taxon>
        <taxon>Desulfovibrionales</taxon>
        <taxon>Desulfovibrionaceae</taxon>
        <taxon>Bilophila</taxon>
    </lineage>
</organism>
<comment type="similarity">
    <text evidence="2">Belongs to the cytochrome ubiquinol oxidase subunit 2 family.</text>
</comment>
<dbReference type="HOGENOM" id="CLU_049294_0_1_7"/>
<keyword evidence="7" id="KW-0479">Metal-binding</keyword>
<reference evidence="13 14" key="2">
    <citation type="submission" date="2013-04" db="EMBL/GenBank/DDBJ databases">
        <title>The Genome Sequence of Bilophila wadsworthia 3_1_6.</title>
        <authorList>
            <consortium name="The Broad Institute Genomics Platform"/>
            <person name="Earl A."/>
            <person name="Ward D."/>
            <person name="Feldgarden M."/>
            <person name="Gevers D."/>
            <person name="Sibley C."/>
            <person name="Strauss J."/>
            <person name="Allen-Vercoe E."/>
            <person name="Walker B."/>
            <person name="Young S."/>
            <person name="Zeng Q."/>
            <person name="Gargeya S."/>
            <person name="Fitzgerald M."/>
            <person name="Haas B."/>
            <person name="Abouelleil A."/>
            <person name="Allen A.W."/>
            <person name="Alvarado L."/>
            <person name="Arachchi H.M."/>
            <person name="Berlin A.M."/>
            <person name="Chapman S.B."/>
            <person name="Gainer-Dewar J."/>
            <person name="Goldberg J."/>
            <person name="Griggs A."/>
            <person name="Gujja S."/>
            <person name="Hansen M."/>
            <person name="Howarth C."/>
            <person name="Imamovic A."/>
            <person name="Ireland A."/>
            <person name="Larimer J."/>
            <person name="McCowan C."/>
            <person name="Murphy C."/>
            <person name="Pearson M."/>
            <person name="Poon T.W."/>
            <person name="Priest M."/>
            <person name="Roberts A."/>
            <person name="Saif S."/>
            <person name="Shea T."/>
            <person name="Sisk P."/>
            <person name="Sykes S."/>
            <person name="Wortman J."/>
            <person name="Nusbaum C."/>
            <person name="Birren B."/>
        </authorList>
    </citation>
    <scope>NUCLEOTIDE SEQUENCE [LARGE SCALE GENOMIC DNA]</scope>
    <source>
        <strain evidence="13 14">3_1_6</strain>
    </source>
</reference>